<name>A0A6J6WMU6_9ZZZZ</name>
<reference evidence="1" key="1">
    <citation type="submission" date="2020-05" db="EMBL/GenBank/DDBJ databases">
        <authorList>
            <person name="Chiriac C."/>
            <person name="Salcher M."/>
            <person name="Ghai R."/>
            <person name="Kavagutti S V."/>
        </authorList>
    </citation>
    <scope>NUCLEOTIDE SEQUENCE</scope>
</reference>
<accession>A0A6J6WMU6</accession>
<dbReference type="EMBL" id="CAFAAH010000003">
    <property type="protein sequence ID" value="CAB4786062.1"/>
    <property type="molecule type" value="Genomic_DNA"/>
</dbReference>
<dbReference type="AlphaFoldDB" id="A0A6J6WMU6"/>
<protein>
    <submittedName>
        <fullName evidence="1">Unannotated protein</fullName>
    </submittedName>
</protein>
<evidence type="ECO:0000313" key="1">
    <source>
        <dbReference type="EMBL" id="CAB4786062.1"/>
    </source>
</evidence>
<gene>
    <name evidence="1" type="ORF">UFOPK2996_00090</name>
</gene>
<proteinExistence type="predicted"/>
<organism evidence="1">
    <name type="scientific">freshwater metagenome</name>
    <dbReference type="NCBI Taxonomy" id="449393"/>
    <lineage>
        <taxon>unclassified sequences</taxon>
        <taxon>metagenomes</taxon>
        <taxon>ecological metagenomes</taxon>
    </lineage>
</organism>
<sequence>MPAGTTVADGADAALVPRLLVAVAVNMYSWPLVRPERIGGSTYEENASAGHVAVWLPAGSVWSCAVTVTLLTGNPWLSGDAPTRTVAKPSPGVASTELGASGRAPGVAGIMLIAPAPTALVG</sequence>